<dbReference type="InterPro" id="IPR016181">
    <property type="entry name" value="Acyl_CoA_acyltransferase"/>
</dbReference>
<dbReference type="PANTHER" id="PTHR43415:SF3">
    <property type="entry name" value="GNAT-FAMILY ACETYLTRANSFERASE"/>
    <property type="match status" value="1"/>
</dbReference>
<dbReference type="InterPro" id="IPR000182">
    <property type="entry name" value="GNAT_dom"/>
</dbReference>
<keyword evidence="3" id="KW-1185">Reference proteome</keyword>
<dbReference type="eggNOG" id="COG1670">
    <property type="taxonomic scope" value="Bacteria"/>
</dbReference>
<dbReference type="HOGENOM" id="CLU_013985_3_2_3"/>
<dbReference type="AlphaFoldDB" id="Q7V957"/>
<accession>Q7V957</accession>
<dbReference type="Pfam" id="PF13302">
    <property type="entry name" value="Acetyltransf_3"/>
    <property type="match status" value="1"/>
</dbReference>
<dbReference type="PANTHER" id="PTHR43415">
    <property type="entry name" value="SPERMIDINE N(1)-ACETYLTRANSFERASE"/>
    <property type="match status" value="1"/>
</dbReference>
<proteinExistence type="predicted"/>
<dbReference type="PROSITE" id="PS51186">
    <property type="entry name" value="GNAT"/>
    <property type="match status" value="1"/>
</dbReference>
<dbReference type="OrthoDB" id="9795206at2"/>
<dbReference type="SUPFAM" id="SSF55729">
    <property type="entry name" value="Acyl-CoA N-acyltransferases (Nat)"/>
    <property type="match status" value="1"/>
</dbReference>
<gene>
    <name evidence="2" type="ordered locus">PMT_0101</name>
</gene>
<evidence type="ECO:0000313" key="2">
    <source>
        <dbReference type="EMBL" id="CAE20276.1"/>
    </source>
</evidence>
<evidence type="ECO:0000313" key="3">
    <source>
        <dbReference type="Proteomes" id="UP000001423"/>
    </source>
</evidence>
<sequence length="179" mass="20598">MKLLRSNKITLRPIIRSDINEKYVSWLNDPNVNCFLETRFSVQTLDTVLRYWSEHNGDSLSPWWAICRVDEHHRHIGNIKLGPIHPIHSKADISLFIGDRNSWGFGFATQAITLVRDHAFNDLLIHKISAGIYSNNIASIRAFEKCNFTLEATLKHEAILSGSLRVDVLRYGLINPRFM</sequence>
<dbReference type="RefSeq" id="WP_011129480.1">
    <property type="nucleotide sequence ID" value="NC_005071.1"/>
</dbReference>
<dbReference type="Proteomes" id="UP000001423">
    <property type="component" value="Chromosome"/>
</dbReference>
<evidence type="ECO:0000259" key="1">
    <source>
        <dbReference type="PROSITE" id="PS51186"/>
    </source>
</evidence>
<reference evidence="2 3" key="1">
    <citation type="journal article" date="2003" name="Nature">
        <title>Genome divergence in two Prochlorococcus ecotypes reflects oceanic niche differentiation.</title>
        <authorList>
            <person name="Rocap G."/>
            <person name="Larimer F.W."/>
            <person name="Lamerdin J.E."/>
            <person name="Malfatti S."/>
            <person name="Chain P."/>
            <person name="Ahlgren N.A."/>
            <person name="Arellano A."/>
            <person name="Coleman M."/>
            <person name="Hauser L."/>
            <person name="Hess W.R."/>
            <person name="Johnson Z.I."/>
            <person name="Land M.L."/>
            <person name="Lindell D."/>
            <person name="Post A.F."/>
            <person name="Regala W."/>
            <person name="Shah M."/>
            <person name="Shaw S.L."/>
            <person name="Steglich C."/>
            <person name="Sullivan M.B."/>
            <person name="Ting C.S."/>
            <person name="Tolonen A."/>
            <person name="Webb E.A."/>
            <person name="Zinser E.R."/>
            <person name="Chisholm S.W."/>
        </authorList>
    </citation>
    <scope>NUCLEOTIDE SEQUENCE [LARGE SCALE GENOMIC DNA]</scope>
    <source>
        <strain evidence="3">MIT 9313</strain>
    </source>
</reference>
<name>Q7V957_PROMM</name>
<feature type="domain" description="N-acetyltransferase" evidence="1">
    <location>
        <begin position="9"/>
        <end position="167"/>
    </location>
</feature>
<dbReference type="KEGG" id="pmt:PMT_0101"/>
<dbReference type="GO" id="GO:0016747">
    <property type="term" value="F:acyltransferase activity, transferring groups other than amino-acyl groups"/>
    <property type="evidence" value="ECO:0007669"/>
    <property type="project" value="InterPro"/>
</dbReference>
<keyword evidence="2" id="KW-0808">Transferase</keyword>
<protein>
    <submittedName>
        <fullName evidence="2">Acetyltransferase</fullName>
    </submittedName>
</protein>
<dbReference type="EMBL" id="BX548175">
    <property type="protein sequence ID" value="CAE20276.1"/>
    <property type="molecule type" value="Genomic_DNA"/>
</dbReference>
<organism evidence="2 3">
    <name type="scientific">Prochlorococcus marinus (strain MIT 9313)</name>
    <dbReference type="NCBI Taxonomy" id="74547"/>
    <lineage>
        <taxon>Bacteria</taxon>
        <taxon>Bacillati</taxon>
        <taxon>Cyanobacteriota</taxon>
        <taxon>Cyanophyceae</taxon>
        <taxon>Synechococcales</taxon>
        <taxon>Prochlorococcaceae</taxon>
        <taxon>Prochlorococcus</taxon>
    </lineage>
</organism>
<dbReference type="Gene3D" id="3.40.630.30">
    <property type="match status" value="1"/>
</dbReference>